<comment type="caution">
    <text evidence="8">The sequence shown here is derived from an EMBL/GenBank/DDBJ whole genome shotgun (WGS) entry which is preliminary data.</text>
</comment>
<feature type="domain" description="VTT" evidence="7">
    <location>
        <begin position="35"/>
        <end position="148"/>
    </location>
</feature>
<evidence type="ECO:0000256" key="2">
    <source>
        <dbReference type="ARBA" id="ARBA00022475"/>
    </source>
</evidence>
<sequence>MEQAGQYVMVFIETAGLFAPLIFISFHLLRPLFFVPVVFICVSGGILFGAFAGTLYSLIGITLSSIVFYLIVQWAPKTLQRFVNLRKRLLKNTEFTTTQIAVLRLIPFIHFHLLSLCLLELSRNFKDYAKASIVSNIPIAFVYTTLGQWISTLSPLFVLIILLLFIPLIYVLRRKEIIIKWQDFSKLPHKGEESGQKG</sequence>
<evidence type="ECO:0000313" key="9">
    <source>
        <dbReference type="Proteomes" id="UP001275315"/>
    </source>
</evidence>
<comment type="subcellular location">
    <subcellularLocation>
        <location evidence="1 6">Cell membrane</location>
        <topology evidence="1 6">Multi-pass membrane protein</topology>
    </subcellularLocation>
</comment>
<organism evidence="8 9">
    <name type="scientific">Paracerasibacillus soli</name>
    <dbReference type="NCBI Taxonomy" id="480284"/>
    <lineage>
        <taxon>Bacteria</taxon>
        <taxon>Bacillati</taxon>
        <taxon>Bacillota</taxon>
        <taxon>Bacilli</taxon>
        <taxon>Bacillales</taxon>
        <taxon>Bacillaceae</taxon>
        <taxon>Paracerasibacillus</taxon>
    </lineage>
</organism>
<evidence type="ECO:0000256" key="4">
    <source>
        <dbReference type="ARBA" id="ARBA00022989"/>
    </source>
</evidence>
<evidence type="ECO:0000256" key="6">
    <source>
        <dbReference type="RuleBase" id="RU366058"/>
    </source>
</evidence>
<evidence type="ECO:0000313" key="8">
    <source>
        <dbReference type="EMBL" id="MDY0408631.1"/>
    </source>
</evidence>
<evidence type="ECO:0000256" key="5">
    <source>
        <dbReference type="ARBA" id="ARBA00023136"/>
    </source>
</evidence>
<keyword evidence="9" id="KW-1185">Reference proteome</keyword>
<keyword evidence="4 6" id="KW-1133">Transmembrane helix</keyword>
<comment type="caution">
    <text evidence="6">Lacks conserved residue(s) required for the propagation of feature annotation.</text>
</comment>
<proteinExistence type="inferred from homology"/>
<reference evidence="8 9" key="1">
    <citation type="submission" date="2023-10" db="EMBL/GenBank/DDBJ databases">
        <title>Virgibacillus soli CC-YMP-6 genome.</title>
        <authorList>
            <person name="Miliotis G."/>
            <person name="Sengupta P."/>
            <person name="Hameed A."/>
            <person name="Chuvochina M."/>
            <person name="Mcdonagh F."/>
            <person name="Simpson A.C."/>
            <person name="Singh N.K."/>
            <person name="Rekha P.D."/>
            <person name="Raman K."/>
            <person name="Hugenholtz P."/>
            <person name="Venkateswaran K."/>
        </authorList>
    </citation>
    <scope>NUCLEOTIDE SEQUENCE [LARGE SCALE GENOMIC DNA]</scope>
    <source>
        <strain evidence="8 9">CC-YMP-6</strain>
    </source>
</reference>
<dbReference type="Proteomes" id="UP001275315">
    <property type="component" value="Unassembled WGS sequence"/>
</dbReference>
<gene>
    <name evidence="8" type="ORF">RWD45_08770</name>
</gene>
<comment type="similarity">
    <text evidence="6">Belongs to the TVP38/TMEM64 family.</text>
</comment>
<accession>A0ABU5CQL0</accession>
<feature type="transmembrane region" description="Helical" evidence="6">
    <location>
        <begin position="7"/>
        <end position="26"/>
    </location>
</feature>
<evidence type="ECO:0000256" key="3">
    <source>
        <dbReference type="ARBA" id="ARBA00022692"/>
    </source>
</evidence>
<keyword evidence="3 6" id="KW-0812">Transmembrane</keyword>
<feature type="transmembrane region" description="Helical" evidence="6">
    <location>
        <begin position="58"/>
        <end position="76"/>
    </location>
</feature>
<dbReference type="PANTHER" id="PTHR12677">
    <property type="entry name" value="GOLGI APPARATUS MEMBRANE PROTEIN TVP38-RELATED"/>
    <property type="match status" value="1"/>
</dbReference>
<keyword evidence="5 6" id="KW-0472">Membrane</keyword>
<dbReference type="PANTHER" id="PTHR12677:SF59">
    <property type="entry name" value="GOLGI APPARATUS MEMBRANE PROTEIN TVP38-RELATED"/>
    <property type="match status" value="1"/>
</dbReference>
<keyword evidence="2 6" id="KW-1003">Cell membrane</keyword>
<protein>
    <recommendedName>
        <fullName evidence="6">TVP38/TMEM64 family membrane protein</fullName>
    </recommendedName>
</protein>
<feature type="transmembrane region" description="Helical" evidence="6">
    <location>
        <begin position="156"/>
        <end position="172"/>
    </location>
</feature>
<evidence type="ECO:0000259" key="7">
    <source>
        <dbReference type="Pfam" id="PF09335"/>
    </source>
</evidence>
<dbReference type="RefSeq" id="WP_320379348.1">
    <property type="nucleotide sequence ID" value="NZ_JAWDIQ010000001.1"/>
</dbReference>
<dbReference type="Pfam" id="PF09335">
    <property type="entry name" value="VTT_dom"/>
    <property type="match status" value="1"/>
</dbReference>
<feature type="transmembrane region" description="Helical" evidence="6">
    <location>
        <begin position="96"/>
        <end position="119"/>
    </location>
</feature>
<dbReference type="InterPro" id="IPR015414">
    <property type="entry name" value="TMEM64"/>
</dbReference>
<name>A0ABU5CQL0_9BACI</name>
<dbReference type="EMBL" id="JAWDIQ010000001">
    <property type="protein sequence ID" value="MDY0408631.1"/>
    <property type="molecule type" value="Genomic_DNA"/>
</dbReference>
<dbReference type="InterPro" id="IPR032816">
    <property type="entry name" value="VTT_dom"/>
</dbReference>
<evidence type="ECO:0000256" key="1">
    <source>
        <dbReference type="ARBA" id="ARBA00004651"/>
    </source>
</evidence>